<accession>A0A934IP60</accession>
<dbReference type="GO" id="GO:0008168">
    <property type="term" value="F:methyltransferase activity"/>
    <property type="evidence" value="ECO:0007669"/>
    <property type="project" value="UniProtKB-KW"/>
</dbReference>
<sequence length="207" mass="23340">MNDVLIRRSIEDSADFIEPYLAHSLLIRRTTQIRDFAIRRVPPDGIVMELGVYQGAGINQFADVLAARGDSRTLYGFDAFKGLSEDWFGKSIAARANFDRKGRPPKVRPNVELVVGWVEETLAPFLAAHPGPVAFVHLDTDTYTPARLALELLKPRFAAGSIVLFDEHHGYPNWRNGEYRALTEVFEPDDYQYTAFASQQAVIRMRG</sequence>
<name>A0A934IP60_9HYPH</name>
<dbReference type="Proteomes" id="UP000609531">
    <property type="component" value="Unassembled WGS sequence"/>
</dbReference>
<dbReference type="PANTHER" id="PTHR40036:SF1">
    <property type="entry name" value="MACROCIN O-METHYLTRANSFERASE"/>
    <property type="match status" value="1"/>
</dbReference>
<dbReference type="SUPFAM" id="SSF53335">
    <property type="entry name" value="S-adenosyl-L-methionine-dependent methyltransferases"/>
    <property type="match status" value="1"/>
</dbReference>
<dbReference type="RefSeq" id="WP_198883381.1">
    <property type="nucleotide sequence ID" value="NZ_JAEKJA010000015.1"/>
</dbReference>
<keyword evidence="1" id="KW-0808">Transferase</keyword>
<keyword evidence="2" id="KW-1185">Reference proteome</keyword>
<gene>
    <name evidence="1" type="ORF">JCR33_17370</name>
</gene>
<dbReference type="EMBL" id="JAEKJA010000015">
    <property type="protein sequence ID" value="MBJ3777482.1"/>
    <property type="molecule type" value="Genomic_DNA"/>
</dbReference>
<protein>
    <submittedName>
        <fullName evidence="1">Class I SAM-dependent methyltransferase</fullName>
    </submittedName>
</protein>
<evidence type="ECO:0000313" key="1">
    <source>
        <dbReference type="EMBL" id="MBJ3777482.1"/>
    </source>
</evidence>
<dbReference type="InterPro" id="IPR029063">
    <property type="entry name" value="SAM-dependent_MTases_sf"/>
</dbReference>
<evidence type="ECO:0000313" key="2">
    <source>
        <dbReference type="Proteomes" id="UP000609531"/>
    </source>
</evidence>
<comment type="caution">
    <text evidence="1">The sequence shown here is derived from an EMBL/GenBank/DDBJ whole genome shotgun (WGS) entry which is preliminary data.</text>
</comment>
<dbReference type="Gene3D" id="3.40.50.150">
    <property type="entry name" value="Vaccinia Virus protein VP39"/>
    <property type="match status" value="1"/>
</dbReference>
<dbReference type="InterPro" id="IPR008884">
    <property type="entry name" value="TylF_MeTrfase"/>
</dbReference>
<organism evidence="1 2">
    <name type="scientific">Acuticoccus mangrovi</name>
    <dbReference type="NCBI Taxonomy" id="2796142"/>
    <lineage>
        <taxon>Bacteria</taxon>
        <taxon>Pseudomonadati</taxon>
        <taxon>Pseudomonadota</taxon>
        <taxon>Alphaproteobacteria</taxon>
        <taxon>Hyphomicrobiales</taxon>
        <taxon>Amorphaceae</taxon>
        <taxon>Acuticoccus</taxon>
    </lineage>
</organism>
<dbReference type="GO" id="GO:0032259">
    <property type="term" value="P:methylation"/>
    <property type="evidence" value="ECO:0007669"/>
    <property type="project" value="UniProtKB-KW"/>
</dbReference>
<keyword evidence="1" id="KW-0489">Methyltransferase</keyword>
<dbReference type="Pfam" id="PF13578">
    <property type="entry name" value="Methyltransf_24"/>
    <property type="match status" value="1"/>
</dbReference>
<proteinExistence type="predicted"/>
<dbReference type="PANTHER" id="PTHR40036">
    <property type="entry name" value="MACROCIN O-METHYLTRANSFERASE"/>
    <property type="match status" value="1"/>
</dbReference>
<dbReference type="AlphaFoldDB" id="A0A934IP60"/>
<reference evidence="1" key="1">
    <citation type="submission" date="2020-12" db="EMBL/GenBank/DDBJ databases">
        <title>Bacterial taxonomy.</title>
        <authorList>
            <person name="Pan X."/>
        </authorList>
    </citation>
    <scope>NUCLEOTIDE SEQUENCE</scope>
    <source>
        <strain evidence="1">B2012</strain>
    </source>
</reference>